<gene>
    <name evidence="1" type="ORF">I4F81_010463</name>
</gene>
<dbReference type="Proteomes" id="UP000798662">
    <property type="component" value="Chromosome 3"/>
</dbReference>
<organism evidence="1 2">
    <name type="scientific">Pyropia yezoensis</name>
    <name type="common">Susabi-nori</name>
    <name type="synonym">Porphyra yezoensis</name>
    <dbReference type="NCBI Taxonomy" id="2788"/>
    <lineage>
        <taxon>Eukaryota</taxon>
        <taxon>Rhodophyta</taxon>
        <taxon>Bangiophyceae</taxon>
        <taxon>Bangiales</taxon>
        <taxon>Bangiaceae</taxon>
        <taxon>Pyropia</taxon>
    </lineage>
</organism>
<sequence length="423" mass="44259">MDPSTISHPSEFPHDAPLSPRAPPASGEAPASRNTEVPLPPPLRPTAERPPPTSSDLPTTLKDMRTACKLVGLSSNGNKSVLLARLVEHKQRTVHQGPSSVNPLGSSPSGHVVPAANGAPSLVVEGDAGPAAEAGTPAGNVPPAIAPRFTKHEFARLFHVMCEPDVASGVVASKGPLTRQQLDSGEARRDVWATVVAPIFNDSLKTFGASIPECCATYEMNPDVHPHNRDGDKLKSKFAEINAKMHLPMKNFTASGNNDATVFNNFSHGDTVLNYMHTMRTNAAVVKDLTDALASAQAAKGSPFIIQSLERRIIEALAACDAEPPSSKRVRPPCSDDDVGSPGVDAEGGRAGRLDPLPSQATGVLGAAETGNWGPAGENLRGRGQADVVVVFGEAAQMLLGGGGQPEVSLRQHWRCVLGGDGF</sequence>
<keyword evidence="2" id="KW-1185">Reference proteome</keyword>
<evidence type="ECO:0000313" key="2">
    <source>
        <dbReference type="Proteomes" id="UP000798662"/>
    </source>
</evidence>
<proteinExistence type="predicted"/>
<protein>
    <submittedName>
        <fullName evidence="1">Uncharacterized protein</fullName>
    </submittedName>
</protein>
<accession>A0ACC3CDW6</accession>
<comment type="caution">
    <text evidence="1">The sequence shown here is derived from an EMBL/GenBank/DDBJ whole genome shotgun (WGS) entry which is preliminary data.</text>
</comment>
<reference evidence="1" key="1">
    <citation type="submission" date="2019-11" db="EMBL/GenBank/DDBJ databases">
        <title>Nori genome reveals adaptations in red seaweeds to the harsh intertidal environment.</title>
        <authorList>
            <person name="Wang D."/>
            <person name="Mao Y."/>
        </authorList>
    </citation>
    <scope>NUCLEOTIDE SEQUENCE</scope>
    <source>
        <tissue evidence="1">Gametophyte</tissue>
    </source>
</reference>
<evidence type="ECO:0000313" key="1">
    <source>
        <dbReference type="EMBL" id="KAK1867966.1"/>
    </source>
</evidence>
<dbReference type="EMBL" id="CM020620">
    <property type="protein sequence ID" value="KAK1867966.1"/>
    <property type="molecule type" value="Genomic_DNA"/>
</dbReference>
<name>A0ACC3CDW6_PYRYE</name>